<evidence type="ECO:0000313" key="11">
    <source>
        <dbReference type="Proteomes" id="UP000582974"/>
    </source>
</evidence>
<feature type="compositionally biased region" description="Basic and acidic residues" evidence="8">
    <location>
        <begin position="186"/>
        <end position="195"/>
    </location>
</feature>
<evidence type="ECO:0000256" key="6">
    <source>
        <dbReference type="ARBA" id="ARBA00023136"/>
    </source>
</evidence>
<dbReference type="InterPro" id="IPR032818">
    <property type="entry name" value="DedA-like"/>
</dbReference>
<evidence type="ECO:0000256" key="2">
    <source>
        <dbReference type="ARBA" id="ARBA00010792"/>
    </source>
</evidence>
<evidence type="ECO:0000256" key="5">
    <source>
        <dbReference type="ARBA" id="ARBA00022989"/>
    </source>
</evidence>
<dbReference type="PANTHER" id="PTHR30353:SF15">
    <property type="entry name" value="INNER MEMBRANE PROTEIN YABI"/>
    <property type="match status" value="1"/>
</dbReference>
<evidence type="ECO:0000256" key="8">
    <source>
        <dbReference type="SAM" id="MobiDB-lite"/>
    </source>
</evidence>
<organism evidence="10 11">
    <name type="scientific">Haloechinothrix aidingensis</name>
    <dbReference type="NCBI Taxonomy" id="2752311"/>
    <lineage>
        <taxon>Bacteria</taxon>
        <taxon>Bacillati</taxon>
        <taxon>Actinomycetota</taxon>
        <taxon>Actinomycetes</taxon>
        <taxon>Pseudonocardiales</taxon>
        <taxon>Pseudonocardiaceae</taxon>
        <taxon>Haloechinothrix</taxon>
    </lineage>
</organism>
<reference evidence="10 11" key="1">
    <citation type="submission" date="2020-07" db="EMBL/GenBank/DDBJ databases">
        <title>Genome of Haloechinothrix sp.</title>
        <authorList>
            <person name="Tang S.-K."/>
            <person name="Yang L."/>
            <person name="Zhu W.-Y."/>
        </authorList>
    </citation>
    <scope>NUCLEOTIDE SEQUENCE [LARGE SCALE GENOMIC DNA]</scope>
    <source>
        <strain evidence="10 11">YIM 98757</strain>
    </source>
</reference>
<sequence>MLAAGLLVAAETTLGFGMVAPGEAGLLVVGTTATTTGTFLTIWAVTSLCAILGYCIGYGLGRFFGPRIRQTRPVRRYGGQSWDSATRFLRRRGTIAVMIAIYLPVMRTLVPAAAGAAGLPFRKFLPASAVAGITWCGLHILVGAAAGKAARQIEEAIGYGSWILLALLVAVLALVVRRKRRKKALARQEDPDQDRAGSAPIPDLSEPGAPAPSDGDGGAQPEADRTARDDQRHRHAHLPASGD</sequence>
<dbReference type="AlphaFoldDB" id="A0A838A8C6"/>
<dbReference type="PANTHER" id="PTHR30353">
    <property type="entry name" value="INNER MEMBRANE PROTEIN DEDA-RELATED"/>
    <property type="match status" value="1"/>
</dbReference>
<feature type="domain" description="VTT" evidence="9">
    <location>
        <begin position="26"/>
        <end position="144"/>
    </location>
</feature>
<feature type="compositionally biased region" description="Basic and acidic residues" evidence="8">
    <location>
        <begin position="222"/>
        <end position="232"/>
    </location>
</feature>
<feature type="transmembrane region" description="Helical" evidence="7">
    <location>
        <begin position="95"/>
        <end position="118"/>
    </location>
</feature>
<accession>A0A838A8C6</accession>
<comment type="subcellular location">
    <subcellularLocation>
        <location evidence="1 7">Cell membrane</location>
        <topology evidence="1 7">Multi-pass membrane protein</topology>
    </subcellularLocation>
</comment>
<feature type="transmembrane region" description="Helical" evidence="7">
    <location>
        <begin position="39"/>
        <end position="60"/>
    </location>
</feature>
<dbReference type="GO" id="GO:0005886">
    <property type="term" value="C:plasma membrane"/>
    <property type="evidence" value="ECO:0007669"/>
    <property type="project" value="UniProtKB-SubCell"/>
</dbReference>
<comment type="similarity">
    <text evidence="2 7">Belongs to the DedA family.</text>
</comment>
<dbReference type="Pfam" id="PF09335">
    <property type="entry name" value="VTT_dom"/>
    <property type="match status" value="1"/>
</dbReference>
<keyword evidence="4 7" id="KW-0812">Transmembrane</keyword>
<comment type="caution">
    <text evidence="7">Lacks conserved residue(s) required for the propagation of feature annotation.</text>
</comment>
<feature type="region of interest" description="Disordered" evidence="8">
    <location>
        <begin position="183"/>
        <end position="243"/>
    </location>
</feature>
<dbReference type="InterPro" id="IPR032816">
    <property type="entry name" value="VTT_dom"/>
</dbReference>
<protein>
    <submittedName>
        <fullName evidence="10">VTT domain-containing protein</fullName>
    </submittedName>
</protein>
<dbReference type="EMBL" id="JACCKD010000003">
    <property type="protein sequence ID" value="MBA0125575.1"/>
    <property type="molecule type" value="Genomic_DNA"/>
</dbReference>
<keyword evidence="6 7" id="KW-0472">Membrane</keyword>
<gene>
    <name evidence="10" type="ORF">H0B56_08505</name>
</gene>
<evidence type="ECO:0000256" key="3">
    <source>
        <dbReference type="ARBA" id="ARBA00022475"/>
    </source>
</evidence>
<evidence type="ECO:0000259" key="9">
    <source>
        <dbReference type="Pfam" id="PF09335"/>
    </source>
</evidence>
<keyword evidence="3 7" id="KW-1003">Cell membrane</keyword>
<dbReference type="Proteomes" id="UP000582974">
    <property type="component" value="Unassembled WGS sequence"/>
</dbReference>
<evidence type="ECO:0000256" key="1">
    <source>
        <dbReference type="ARBA" id="ARBA00004651"/>
    </source>
</evidence>
<keyword evidence="11" id="KW-1185">Reference proteome</keyword>
<evidence type="ECO:0000256" key="7">
    <source>
        <dbReference type="RuleBase" id="RU367016"/>
    </source>
</evidence>
<proteinExistence type="inferred from homology"/>
<feature type="transmembrane region" description="Helical" evidence="7">
    <location>
        <begin position="156"/>
        <end position="176"/>
    </location>
</feature>
<name>A0A838A8C6_9PSEU</name>
<evidence type="ECO:0000313" key="10">
    <source>
        <dbReference type="EMBL" id="MBA0125575.1"/>
    </source>
</evidence>
<evidence type="ECO:0000256" key="4">
    <source>
        <dbReference type="ARBA" id="ARBA00022692"/>
    </source>
</evidence>
<keyword evidence="5 7" id="KW-1133">Transmembrane helix</keyword>
<comment type="caution">
    <text evidence="10">The sequence shown here is derived from an EMBL/GenBank/DDBJ whole genome shotgun (WGS) entry which is preliminary data.</text>
</comment>